<evidence type="ECO:0000256" key="3">
    <source>
        <dbReference type="ARBA" id="ARBA00022737"/>
    </source>
</evidence>
<evidence type="ECO:0000259" key="7">
    <source>
        <dbReference type="PROSITE" id="PS51379"/>
    </source>
</evidence>
<evidence type="ECO:0000256" key="4">
    <source>
        <dbReference type="ARBA" id="ARBA00023004"/>
    </source>
</evidence>
<dbReference type="Pfam" id="PF02754">
    <property type="entry name" value="CCG"/>
    <property type="match status" value="2"/>
</dbReference>
<proteinExistence type="predicted"/>
<gene>
    <name evidence="8" type="primary">glcF</name>
    <name evidence="8" type="ORF">A3224_13725</name>
    <name evidence="9" type="ORF">OQJ68_11590</name>
</gene>
<dbReference type="GO" id="GO:0019154">
    <property type="term" value="F:glycolate dehydrogenase activity"/>
    <property type="evidence" value="ECO:0007669"/>
    <property type="project" value="UniProtKB-EC"/>
</dbReference>
<dbReference type="InterPro" id="IPR017900">
    <property type="entry name" value="4Fe4S_Fe_S_CS"/>
</dbReference>
<dbReference type="PROSITE" id="PS51379">
    <property type="entry name" value="4FE4S_FER_2"/>
    <property type="match status" value="2"/>
</dbReference>
<comment type="catalytic activity">
    <reaction evidence="6">
        <text>glycolate + A = glyoxylate + AH2</text>
        <dbReference type="Rhea" id="RHEA:21264"/>
        <dbReference type="ChEBI" id="CHEBI:13193"/>
        <dbReference type="ChEBI" id="CHEBI:17499"/>
        <dbReference type="ChEBI" id="CHEBI:29805"/>
        <dbReference type="ChEBI" id="CHEBI:36655"/>
        <dbReference type="EC" id="1.1.99.14"/>
    </reaction>
</comment>
<evidence type="ECO:0000313" key="10">
    <source>
        <dbReference type="Proteomes" id="UP000076077"/>
    </source>
</evidence>
<keyword evidence="10" id="KW-1185">Reference proteome</keyword>
<name>A0A143HP47_MICTH</name>
<evidence type="ECO:0000256" key="2">
    <source>
        <dbReference type="ARBA" id="ARBA00022723"/>
    </source>
</evidence>
<reference evidence="10" key="1">
    <citation type="submission" date="2016-03" db="EMBL/GenBank/DDBJ databases">
        <authorList>
            <person name="Lee Y.-S."/>
            <person name="Choi Y.-L."/>
        </authorList>
    </citation>
    <scope>NUCLEOTIDE SEQUENCE [LARGE SCALE GENOMIC DNA]</scope>
    <source>
        <strain evidence="10">DAU221</strain>
    </source>
</reference>
<dbReference type="EMBL" id="CP014864">
    <property type="protein sequence ID" value="AMX03489.1"/>
    <property type="molecule type" value="Genomic_DNA"/>
</dbReference>
<reference evidence="8" key="2">
    <citation type="submission" date="2016-03" db="EMBL/GenBank/DDBJ databases">
        <authorList>
            <person name="Ploux O."/>
        </authorList>
    </citation>
    <scope>NUCLEOTIDE SEQUENCE [LARGE SCALE GENOMIC DNA]</scope>
    <source>
        <strain evidence="8">DAU221</strain>
    </source>
</reference>
<keyword evidence="4 6" id="KW-0408">Iron</keyword>
<comment type="catalytic activity">
    <reaction evidence="6">
        <text>(R)-lactate + A = pyruvate + AH2</text>
        <dbReference type="Rhea" id="RHEA:15089"/>
        <dbReference type="ChEBI" id="CHEBI:13193"/>
        <dbReference type="ChEBI" id="CHEBI:15361"/>
        <dbReference type="ChEBI" id="CHEBI:16004"/>
        <dbReference type="ChEBI" id="CHEBI:17499"/>
    </reaction>
</comment>
<dbReference type="Pfam" id="PF13183">
    <property type="entry name" value="Fer4_8"/>
    <property type="match status" value="1"/>
</dbReference>
<keyword evidence="1 6" id="KW-0004">4Fe-4S</keyword>
<comment type="cofactor">
    <cofactor evidence="6">
        <name>[4Fe-4S] cluster</name>
        <dbReference type="ChEBI" id="CHEBI:49883"/>
    </cofactor>
    <text evidence="6">Binds 2 [4Fe-4S] clusters.</text>
</comment>
<sequence>MQTNLVQQFAKTQEGQEAEAILRACVHCGFCTATCPTYQELHDERDGPRGRIYLMKMFLEGAEITEKTREHLDRCLTCRSCETTCPSGVQYGRLVDISRGLIEKQLPRKPIDRWLRWGLARVLPRRRLFGSLLRIGQLFRPLLPNSLRRKVPPKKQASPWPKVSHQRKVLALAGCVQPSATPNTNAAAARVLDKLGITMVEAPQAGCCGAVNYHLSEHEQALAYMRRNIDAWWPAIEAGAEAIIMTASGCGAMVQDYGHLLKDDPAYAERAKKVSELCTDLGAFLLQQDLEKLHLKQNPGKVAFHCPCTLQHAMQQSGVVEQVLTRAGIDLAETRDKHLCCGSAGTYSVLQPKLSQRLLEKKLDALMVGQPDRIVTANIGCQMHLESQAEVPVQHWIELLDTHK</sequence>
<dbReference type="NCBIfam" id="NF008434">
    <property type="entry name" value="PRK11274.1"/>
    <property type="match status" value="1"/>
</dbReference>
<dbReference type="STRING" id="252514.A3224_13725"/>
<reference evidence="9" key="3">
    <citation type="submission" date="2022-11" db="EMBL/GenBank/DDBJ databases">
        <title>Chitin-degrading and fungicidal potential of chitinolytic bacterial strains from marine environment of the Pacific Ocean regions.</title>
        <authorList>
            <person name="Pentekhina I."/>
            <person name="Nedashkovskaya O."/>
            <person name="Seitkalieva A."/>
            <person name="Podvolotskaya A."/>
            <person name="Tekutyeva L."/>
            <person name="Balabanova L."/>
        </authorList>
    </citation>
    <scope>NUCLEOTIDE SEQUENCE</scope>
    <source>
        <strain evidence="9">KMM 6838</strain>
    </source>
</reference>
<keyword evidence="3" id="KW-0677">Repeat</keyword>
<dbReference type="EMBL" id="JAPHQB010000018">
    <property type="protein sequence ID" value="MCX2802429.1"/>
    <property type="molecule type" value="Genomic_DNA"/>
</dbReference>
<dbReference type="EC" id="1.1.99.14" evidence="6"/>
<feature type="domain" description="4Fe-4S ferredoxin-type" evidence="7">
    <location>
        <begin position="66"/>
        <end position="89"/>
    </location>
</feature>
<dbReference type="AlphaFoldDB" id="A0A143HP47"/>
<evidence type="ECO:0000313" key="8">
    <source>
        <dbReference type="EMBL" id="AMX03489.1"/>
    </source>
</evidence>
<comment type="function">
    <text evidence="6">Component of a complex that catalyzes the oxidation of glycolate to glyoxylate.</text>
</comment>
<dbReference type="InterPro" id="IPR012257">
    <property type="entry name" value="Glc_ox_4Fe-4S"/>
</dbReference>
<evidence type="ECO:0000256" key="1">
    <source>
        <dbReference type="ARBA" id="ARBA00022485"/>
    </source>
</evidence>
<dbReference type="InterPro" id="IPR009051">
    <property type="entry name" value="Helical_ferredxn"/>
</dbReference>
<keyword evidence="9" id="KW-0560">Oxidoreductase</keyword>
<dbReference type="InterPro" id="IPR004017">
    <property type="entry name" value="Cys_rich_dom"/>
</dbReference>
<dbReference type="GeneID" id="76609094"/>
<evidence type="ECO:0000313" key="9">
    <source>
        <dbReference type="EMBL" id="MCX2802429.1"/>
    </source>
</evidence>
<dbReference type="PANTHER" id="PTHR32479:SF17">
    <property type="entry name" value="GLYCOLATE OXIDASE IRON-SULFUR SUBUNIT"/>
    <property type="match status" value="1"/>
</dbReference>
<dbReference type="Gene3D" id="1.10.1060.10">
    <property type="entry name" value="Alpha-helical ferredoxin"/>
    <property type="match status" value="1"/>
</dbReference>
<dbReference type="PROSITE" id="PS00198">
    <property type="entry name" value="4FE4S_FER_1"/>
    <property type="match status" value="1"/>
</dbReference>
<dbReference type="GO" id="GO:0046872">
    <property type="term" value="F:metal ion binding"/>
    <property type="evidence" value="ECO:0007669"/>
    <property type="project" value="UniProtKB-UniRule"/>
</dbReference>
<dbReference type="PIRSF" id="PIRSF000139">
    <property type="entry name" value="Glc_ox_4Fe-4S"/>
    <property type="match status" value="1"/>
</dbReference>
<dbReference type="RefSeq" id="WP_067155765.1">
    <property type="nucleotide sequence ID" value="NZ_CP014864.1"/>
</dbReference>
<accession>A0A143HP47</accession>
<keyword evidence="6" id="KW-0813">Transport</keyword>
<evidence type="ECO:0000256" key="6">
    <source>
        <dbReference type="PIRNR" id="PIRNR000139"/>
    </source>
</evidence>
<evidence type="ECO:0000256" key="5">
    <source>
        <dbReference type="ARBA" id="ARBA00023014"/>
    </source>
</evidence>
<keyword evidence="5 6" id="KW-0411">Iron-sulfur</keyword>
<dbReference type="KEGG" id="mthd:A3224_13725"/>
<protein>
    <recommendedName>
        <fullName evidence="6">Glycolate oxidase iron-sulfur subunit</fullName>
        <ecNumber evidence="6">1.1.99.14</ecNumber>
    </recommendedName>
</protein>
<keyword evidence="2 6" id="KW-0479">Metal-binding</keyword>
<dbReference type="Proteomes" id="UP001209730">
    <property type="component" value="Unassembled WGS sequence"/>
</dbReference>
<dbReference type="GO" id="GO:0051539">
    <property type="term" value="F:4 iron, 4 sulfur cluster binding"/>
    <property type="evidence" value="ECO:0007669"/>
    <property type="project" value="UniProtKB-UniRule"/>
</dbReference>
<organism evidence="8 10">
    <name type="scientific">Microbulbifer thermotolerans</name>
    <dbReference type="NCBI Taxonomy" id="252514"/>
    <lineage>
        <taxon>Bacteria</taxon>
        <taxon>Pseudomonadati</taxon>
        <taxon>Pseudomonadota</taxon>
        <taxon>Gammaproteobacteria</taxon>
        <taxon>Cellvibrionales</taxon>
        <taxon>Microbulbiferaceae</taxon>
        <taxon>Microbulbifer</taxon>
    </lineage>
</organism>
<feature type="domain" description="4Fe-4S ferredoxin-type" evidence="7">
    <location>
        <begin position="16"/>
        <end position="46"/>
    </location>
</feature>
<dbReference type="OrthoDB" id="9765258at2"/>
<keyword evidence="6" id="KW-0249">Electron transport</keyword>
<dbReference type="Proteomes" id="UP000076077">
    <property type="component" value="Chromosome"/>
</dbReference>
<dbReference type="InterPro" id="IPR017896">
    <property type="entry name" value="4Fe4S_Fe-S-bd"/>
</dbReference>
<dbReference type="SUPFAM" id="SSF46548">
    <property type="entry name" value="alpha-helical ferredoxin"/>
    <property type="match status" value="1"/>
</dbReference>
<dbReference type="PANTHER" id="PTHR32479">
    <property type="entry name" value="GLYCOLATE OXIDASE IRON-SULFUR SUBUNIT"/>
    <property type="match status" value="1"/>
</dbReference>